<dbReference type="PANTHER" id="PTHR43566">
    <property type="entry name" value="CONSERVED PROTEIN"/>
    <property type="match status" value="1"/>
</dbReference>
<feature type="domain" description="AAA" evidence="1">
    <location>
        <begin position="23"/>
        <end position="149"/>
    </location>
</feature>
<dbReference type="PATRIC" id="fig|1125712.3.peg.2301"/>
<dbReference type="eggNOG" id="COG1373">
    <property type="taxonomic scope" value="Bacteria"/>
</dbReference>
<dbReference type="OrthoDB" id="128089at2"/>
<evidence type="ECO:0000313" key="4">
    <source>
        <dbReference type="Proteomes" id="UP000016638"/>
    </source>
</evidence>
<proteinExistence type="predicted"/>
<name>U2TJ34_9ACTN</name>
<dbReference type="Pfam" id="PF13173">
    <property type="entry name" value="AAA_14"/>
    <property type="match status" value="1"/>
</dbReference>
<dbReference type="EMBL" id="AWEZ01000069">
    <property type="protein sequence ID" value="ERL06213.1"/>
    <property type="molecule type" value="Genomic_DNA"/>
</dbReference>
<dbReference type="SUPFAM" id="SSF52540">
    <property type="entry name" value="P-loop containing nucleoside triphosphate hydrolases"/>
    <property type="match status" value="1"/>
</dbReference>
<evidence type="ECO:0000313" key="3">
    <source>
        <dbReference type="EMBL" id="ERL06213.1"/>
    </source>
</evidence>
<evidence type="ECO:0000259" key="1">
    <source>
        <dbReference type="Pfam" id="PF13173"/>
    </source>
</evidence>
<dbReference type="RefSeq" id="WP_021727269.1">
    <property type="nucleotide sequence ID" value="NZ_AWEZ01000069.1"/>
</dbReference>
<organism evidence="3 4">
    <name type="scientific">Olsenella profusa F0195</name>
    <dbReference type="NCBI Taxonomy" id="1125712"/>
    <lineage>
        <taxon>Bacteria</taxon>
        <taxon>Bacillati</taxon>
        <taxon>Actinomycetota</taxon>
        <taxon>Coriobacteriia</taxon>
        <taxon>Coriobacteriales</taxon>
        <taxon>Atopobiaceae</taxon>
        <taxon>Olsenella</taxon>
    </lineage>
</organism>
<protein>
    <submittedName>
        <fullName evidence="3">AAA domain protein</fullName>
    </submittedName>
</protein>
<evidence type="ECO:0000259" key="2">
    <source>
        <dbReference type="Pfam" id="PF13635"/>
    </source>
</evidence>
<accession>U2TJ34</accession>
<feature type="domain" description="DUF4143" evidence="2">
    <location>
        <begin position="195"/>
        <end position="352"/>
    </location>
</feature>
<dbReference type="InterPro" id="IPR025420">
    <property type="entry name" value="DUF4143"/>
</dbReference>
<keyword evidence="4" id="KW-1185">Reference proteome</keyword>
<dbReference type="STRING" id="1125712.HMPREF1316_0640"/>
<dbReference type="Proteomes" id="UP000016638">
    <property type="component" value="Unassembled WGS sequence"/>
</dbReference>
<reference evidence="3 4" key="1">
    <citation type="submission" date="2013-08" db="EMBL/GenBank/DDBJ databases">
        <authorList>
            <person name="Durkin A.S."/>
            <person name="Haft D.R."/>
            <person name="McCorrison J."/>
            <person name="Torralba M."/>
            <person name="Gillis M."/>
            <person name="Haft D.H."/>
            <person name="Methe B."/>
            <person name="Sutton G."/>
            <person name="Nelson K.E."/>
        </authorList>
    </citation>
    <scope>NUCLEOTIDE SEQUENCE [LARGE SCALE GENOMIC DNA]</scope>
    <source>
        <strain evidence="3 4">F0195</strain>
    </source>
</reference>
<dbReference type="InterPro" id="IPR041682">
    <property type="entry name" value="AAA_14"/>
</dbReference>
<dbReference type="AlphaFoldDB" id="U2TJ34"/>
<gene>
    <name evidence="3" type="ORF">HMPREF1316_0640</name>
</gene>
<sequence length="394" mass="43577">MEEYQRKIVETLSRRMGEPRRFMQILIGPRQTGKTTAIRQALGHVEVPYHYAEVPDRAQTGDWIRAHWQRARNLIRSKGAAALLVIDEVQLVRGWSDTVKALWDEDAWNGVDLRVVLTGSSATLLRTGLGDSLAGRFELIRCTHWTYAECREAFGYSLDDFLLFGGYPGAASLRGDGDRWLAYLQDAIIDASIDNDVVAMEQVRNPALLRRLFYLGAPYSAQEVSYRKLIGQLDDRGNTATIAHYLGLLEVAGLMSGLHKYDPKLLRRRASSPRLLVHDTALMTAAYGSGREGLLTDASKRGHLVESAVGAYLLTRAATDGFEVCWWREGNKEVDFVVSDGRHVTAIEVKSGRVKSTGGLEAFCLEYPEARTLVVGSAACGVGDFLMGDVGLLP</sequence>
<dbReference type="PANTHER" id="PTHR43566:SF1">
    <property type="entry name" value="AAA+ ATPASE DOMAIN-CONTAINING PROTEIN"/>
    <property type="match status" value="1"/>
</dbReference>
<dbReference type="Gene3D" id="3.40.50.300">
    <property type="entry name" value="P-loop containing nucleotide triphosphate hydrolases"/>
    <property type="match status" value="1"/>
</dbReference>
<dbReference type="InterPro" id="IPR027417">
    <property type="entry name" value="P-loop_NTPase"/>
</dbReference>
<dbReference type="Pfam" id="PF13635">
    <property type="entry name" value="DUF4143"/>
    <property type="match status" value="1"/>
</dbReference>
<comment type="caution">
    <text evidence="3">The sequence shown here is derived from an EMBL/GenBank/DDBJ whole genome shotgun (WGS) entry which is preliminary data.</text>
</comment>